<sequence length="125" mass="12574">MLVVAGTDLGRVLRLLLLAGACAGLIGSQIGQLAQAVAVYQPGTRTTGIGWAGATGRFGSIVGLAVPGLLGLSLSGQGIIRPAAVSALVAALCAVVLTGRSRTRTRISQPAAEEPFRQATAPTQR</sequence>
<dbReference type="OrthoDB" id="9109650at2"/>
<evidence type="ECO:0000256" key="2">
    <source>
        <dbReference type="SAM" id="Phobius"/>
    </source>
</evidence>
<name>A0A1I2XH41_9ACTN</name>
<keyword evidence="2" id="KW-0472">Membrane</keyword>
<protein>
    <submittedName>
        <fullName evidence="3">Uncharacterized protein</fullName>
    </submittedName>
</protein>
<proteinExistence type="predicted"/>
<dbReference type="InterPro" id="IPR036259">
    <property type="entry name" value="MFS_trans_sf"/>
</dbReference>
<evidence type="ECO:0000313" key="3">
    <source>
        <dbReference type="EMBL" id="SFH12722.1"/>
    </source>
</evidence>
<evidence type="ECO:0000313" key="4">
    <source>
        <dbReference type="Proteomes" id="UP000181942"/>
    </source>
</evidence>
<reference evidence="3 4" key="1">
    <citation type="submission" date="2016-10" db="EMBL/GenBank/DDBJ databases">
        <authorList>
            <person name="de Groot N.N."/>
        </authorList>
    </citation>
    <scope>NUCLEOTIDE SEQUENCE [LARGE SCALE GENOMIC DNA]</scope>
    <source>
        <strain evidence="3 4">OK461</strain>
    </source>
</reference>
<organism evidence="3 4">
    <name type="scientific">Streptomyces mirabilis</name>
    <dbReference type="NCBI Taxonomy" id="68239"/>
    <lineage>
        <taxon>Bacteria</taxon>
        <taxon>Bacillati</taxon>
        <taxon>Actinomycetota</taxon>
        <taxon>Actinomycetes</taxon>
        <taxon>Kitasatosporales</taxon>
        <taxon>Streptomycetaceae</taxon>
        <taxon>Streptomyces</taxon>
    </lineage>
</organism>
<feature type="region of interest" description="Disordered" evidence="1">
    <location>
        <begin position="106"/>
        <end position="125"/>
    </location>
</feature>
<accession>A0A1I2XH41</accession>
<keyword evidence="2" id="KW-0812">Transmembrane</keyword>
<dbReference type="EMBL" id="FONR01000047">
    <property type="protein sequence ID" value="SFH12722.1"/>
    <property type="molecule type" value="Genomic_DNA"/>
</dbReference>
<gene>
    <name evidence="3" type="ORF">SAMN02787118_14710</name>
</gene>
<dbReference type="RefSeq" id="WP_075033691.1">
    <property type="nucleotide sequence ID" value="NZ_FONR01000047.1"/>
</dbReference>
<dbReference type="AlphaFoldDB" id="A0A1I2XH41"/>
<keyword evidence="2" id="KW-1133">Transmembrane helix</keyword>
<dbReference type="Proteomes" id="UP000181942">
    <property type="component" value="Unassembled WGS sequence"/>
</dbReference>
<feature type="transmembrane region" description="Helical" evidence="2">
    <location>
        <begin position="79"/>
        <end position="99"/>
    </location>
</feature>
<dbReference type="SUPFAM" id="SSF103473">
    <property type="entry name" value="MFS general substrate transporter"/>
    <property type="match status" value="1"/>
</dbReference>
<evidence type="ECO:0000256" key="1">
    <source>
        <dbReference type="SAM" id="MobiDB-lite"/>
    </source>
</evidence>